<protein>
    <submittedName>
        <fullName evidence="2">Endoplasmic reticulum-Golgi intermediate compartment protein, putative</fullName>
    </submittedName>
</protein>
<proteinExistence type="predicted"/>
<dbReference type="AlphaFoldDB" id="M2W157"/>
<feature type="domain" description="Endoplasmic reticulum vesicle transporter C-terminal" evidence="1">
    <location>
        <begin position="14"/>
        <end position="67"/>
    </location>
</feature>
<dbReference type="KEGG" id="gsl:Gasu_31900"/>
<dbReference type="InterPro" id="IPR012936">
    <property type="entry name" value="Erv_C"/>
</dbReference>
<dbReference type="GeneID" id="17088165"/>
<name>M2W157_GALSU</name>
<sequence>MISKSGKQKYFMGRYMNLSHHIQSVCFGKHVPGGRNPLDDLYLVYKTNEMGIHEYFIKVVPTITDYFRIRNDSSLGVFFFYEPHLFEWNIENK</sequence>
<evidence type="ECO:0000259" key="1">
    <source>
        <dbReference type="Pfam" id="PF07970"/>
    </source>
</evidence>
<evidence type="ECO:0000313" key="3">
    <source>
        <dbReference type="Proteomes" id="UP000030680"/>
    </source>
</evidence>
<dbReference type="Gramene" id="EME29361">
    <property type="protein sequence ID" value="EME29361"/>
    <property type="gene ID" value="Gasu_31900"/>
</dbReference>
<keyword evidence="3" id="KW-1185">Reference proteome</keyword>
<dbReference type="Proteomes" id="UP000030680">
    <property type="component" value="Unassembled WGS sequence"/>
</dbReference>
<accession>M2W157</accession>
<dbReference type="RefSeq" id="XP_005705881.1">
    <property type="nucleotide sequence ID" value="XM_005705824.1"/>
</dbReference>
<reference evidence="3" key="1">
    <citation type="journal article" date="2013" name="Science">
        <title>Gene transfer from bacteria and archaea facilitated evolution of an extremophilic eukaryote.</title>
        <authorList>
            <person name="Schonknecht G."/>
            <person name="Chen W.H."/>
            <person name="Ternes C.M."/>
            <person name="Barbier G.G."/>
            <person name="Shrestha R.P."/>
            <person name="Stanke M."/>
            <person name="Brautigam A."/>
            <person name="Baker B.J."/>
            <person name="Banfield J.F."/>
            <person name="Garavito R.M."/>
            <person name="Carr K."/>
            <person name="Wilkerson C."/>
            <person name="Rensing S.A."/>
            <person name="Gagneul D."/>
            <person name="Dickenson N.E."/>
            <person name="Oesterhelt C."/>
            <person name="Lercher M.J."/>
            <person name="Weber A.P."/>
        </authorList>
    </citation>
    <scope>NUCLEOTIDE SEQUENCE [LARGE SCALE GENOMIC DNA]</scope>
    <source>
        <strain evidence="3">074W</strain>
    </source>
</reference>
<dbReference type="Pfam" id="PF07970">
    <property type="entry name" value="COPIIcoated_ERV"/>
    <property type="match status" value="1"/>
</dbReference>
<evidence type="ECO:0000313" key="2">
    <source>
        <dbReference type="EMBL" id="EME29361.1"/>
    </source>
</evidence>
<gene>
    <name evidence="2" type="ORF">Gasu_31900</name>
</gene>
<organism evidence="2 3">
    <name type="scientific">Galdieria sulphuraria</name>
    <name type="common">Red alga</name>
    <dbReference type="NCBI Taxonomy" id="130081"/>
    <lineage>
        <taxon>Eukaryota</taxon>
        <taxon>Rhodophyta</taxon>
        <taxon>Bangiophyceae</taxon>
        <taxon>Galdieriales</taxon>
        <taxon>Galdieriaceae</taxon>
        <taxon>Galdieria</taxon>
    </lineage>
</organism>
<dbReference type="OrthoDB" id="270930at2759"/>
<dbReference type="EMBL" id="KB454509">
    <property type="protein sequence ID" value="EME29361.1"/>
    <property type="molecule type" value="Genomic_DNA"/>
</dbReference>